<dbReference type="Proteomes" id="UP001206925">
    <property type="component" value="Unassembled WGS sequence"/>
</dbReference>
<reference evidence="1" key="1">
    <citation type="submission" date="2022-06" db="EMBL/GenBank/DDBJ databases">
        <title>Uncovering the hologenomic basis of an extraordinary plant invasion.</title>
        <authorList>
            <person name="Bieker V.C."/>
            <person name="Martin M.D."/>
            <person name="Gilbert T."/>
            <person name="Hodgins K."/>
            <person name="Battlay P."/>
            <person name="Petersen B."/>
            <person name="Wilson J."/>
        </authorList>
    </citation>
    <scope>NUCLEOTIDE SEQUENCE</scope>
    <source>
        <strain evidence="1">AA19_3_7</strain>
        <tissue evidence="1">Leaf</tissue>
    </source>
</reference>
<gene>
    <name evidence="1" type="ORF">M8C21_021227</name>
</gene>
<keyword evidence="2" id="KW-1185">Reference proteome</keyword>
<organism evidence="1 2">
    <name type="scientific">Ambrosia artemisiifolia</name>
    <name type="common">Common ragweed</name>
    <dbReference type="NCBI Taxonomy" id="4212"/>
    <lineage>
        <taxon>Eukaryota</taxon>
        <taxon>Viridiplantae</taxon>
        <taxon>Streptophyta</taxon>
        <taxon>Embryophyta</taxon>
        <taxon>Tracheophyta</taxon>
        <taxon>Spermatophyta</taxon>
        <taxon>Magnoliopsida</taxon>
        <taxon>eudicotyledons</taxon>
        <taxon>Gunneridae</taxon>
        <taxon>Pentapetalae</taxon>
        <taxon>asterids</taxon>
        <taxon>campanulids</taxon>
        <taxon>Asterales</taxon>
        <taxon>Asteraceae</taxon>
        <taxon>Asteroideae</taxon>
        <taxon>Heliantheae alliance</taxon>
        <taxon>Heliantheae</taxon>
        <taxon>Ambrosia</taxon>
    </lineage>
</organism>
<sequence>LFADWSGVIQAGLQPSIVTIIVGKAITYFLEESFTPNNPEEHTVVELATCPNAAVRPFK</sequence>
<dbReference type="EMBL" id="JAMZMK010006235">
    <property type="protein sequence ID" value="KAI7750009.1"/>
    <property type="molecule type" value="Genomic_DNA"/>
</dbReference>
<proteinExistence type="predicted"/>
<evidence type="ECO:0000313" key="1">
    <source>
        <dbReference type="EMBL" id="KAI7750009.1"/>
    </source>
</evidence>
<accession>A0AAD5GQY4</accession>
<evidence type="ECO:0000313" key="2">
    <source>
        <dbReference type="Proteomes" id="UP001206925"/>
    </source>
</evidence>
<protein>
    <submittedName>
        <fullName evidence="1">Uncharacterized protein</fullName>
    </submittedName>
</protein>
<name>A0AAD5GQY4_AMBAR</name>
<dbReference type="AlphaFoldDB" id="A0AAD5GQY4"/>
<comment type="caution">
    <text evidence="1">The sequence shown here is derived from an EMBL/GenBank/DDBJ whole genome shotgun (WGS) entry which is preliminary data.</text>
</comment>
<feature type="non-terminal residue" evidence="1">
    <location>
        <position position="1"/>
    </location>
</feature>